<dbReference type="AlphaFoldDB" id="A0A975BZZ0"/>
<evidence type="ECO:0000256" key="2">
    <source>
        <dbReference type="ARBA" id="ARBA00023015"/>
    </source>
</evidence>
<keyword evidence="2" id="KW-0805">Transcription regulation</keyword>
<dbReference type="InterPro" id="IPR058163">
    <property type="entry name" value="LysR-type_TF_proteobact-type"/>
</dbReference>
<dbReference type="Gene3D" id="1.10.10.10">
    <property type="entry name" value="Winged helix-like DNA-binding domain superfamily/Winged helix DNA-binding domain"/>
    <property type="match status" value="1"/>
</dbReference>
<dbReference type="PANTHER" id="PTHR30537">
    <property type="entry name" value="HTH-TYPE TRANSCRIPTIONAL REGULATOR"/>
    <property type="match status" value="1"/>
</dbReference>
<reference evidence="6" key="1">
    <citation type="submission" date="2020-09" db="EMBL/GenBank/DDBJ databases">
        <title>Brevundimonas sp. LVF2 isolated from a puddle in Goettingen, Germany.</title>
        <authorList>
            <person name="Friedrich I."/>
            <person name="Klassen A."/>
            <person name="Hannes N."/>
            <person name="Schneider D."/>
            <person name="Hertel R."/>
            <person name="Daniel R."/>
        </authorList>
    </citation>
    <scope>NUCLEOTIDE SEQUENCE</scope>
    <source>
        <strain evidence="6">LVF2</strain>
    </source>
</reference>
<dbReference type="Pfam" id="PF00126">
    <property type="entry name" value="HTH_1"/>
    <property type="match status" value="1"/>
</dbReference>
<gene>
    <name evidence="6" type="ORF">IFJ75_16425</name>
</gene>
<name>A0A975BZZ0_9CAUL</name>
<organism evidence="6 7">
    <name type="scientific">Brevundimonas goettingensis</name>
    <dbReference type="NCBI Taxonomy" id="2774190"/>
    <lineage>
        <taxon>Bacteria</taxon>
        <taxon>Pseudomonadati</taxon>
        <taxon>Pseudomonadota</taxon>
        <taxon>Alphaproteobacteria</taxon>
        <taxon>Caulobacterales</taxon>
        <taxon>Caulobacteraceae</taxon>
        <taxon>Brevundimonas</taxon>
    </lineage>
</organism>
<evidence type="ECO:0000256" key="1">
    <source>
        <dbReference type="ARBA" id="ARBA00009437"/>
    </source>
</evidence>
<dbReference type="GO" id="GO:0043565">
    <property type="term" value="F:sequence-specific DNA binding"/>
    <property type="evidence" value="ECO:0007669"/>
    <property type="project" value="TreeGrafter"/>
</dbReference>
<dbReference type="EMBL" id="CP062222">
    <property type="protein sequence ID" value="QTC90800.1"/>
    <property type="molecule type" value="Genomic_DNA"/>
</dbReference>
<evidence type="ECO:0000313" key="6">
    <source>
        <dbReference type="EMBL" id="QTC90800.1"/>
    </source>
</evidence>
<keyword evidence="3" id="KW-0238">DNA-binding</keyword>
<dbReference type="SUPFAM" id="SSF46785">
    <property type="entry name" value="Winged helix' DNA-binding domain"/>
    <property type="match status" value="1"/>
</dbReference>
<keyword evidence="4" id="KW-0804">Transcription</keyword>
<dbReference type="SUPFAM" id="SSF53850">
    <property type="entry name" value="Periplasmic binding protein-like II"/>
    <property type="match status" value="1"/>
</dbReference>
<dbReference type="GO" id="GO:0006351">
    <property type="term" value="P:DNA-templated transcription"/>
    <property type="evidence" value="ECO:0007669"/>
    <property type="project" value="TreeGrafter"/>
</dbReference>
<protein>
    <submittedName>
        <fullName evidence="6">LysR family transcriptional regulator</fullName>
    </submittedName>
</protein>
<dbReference type="RefSeq" id="WP_207869521.1">
    <property type="nucleotide sequence ID" value="NZ_CP062222.1"/>
</dbReference>
<dbReference type="InterPro" id="IPR036388">
    <property type="entry name" value="WH-like_DNA-bd_sf"/>
</dbReference>
<proteinExistence type="inferred from homology"/>
<dbReference type="Proteomes" id="UP000663918">
    <property type="component" value="Chromosome"/>
</dbReference>
<keyword evidence="7" id="KW-1185">Reference proteome</keyword>
<dbReference type="PROSITE" id="PS50931">
    <property type="entry name" value="HTH_LYSR"/>
    <property type="match status" value="1"/>
</dbReference>
<evidence type="ECO:0000259" key="5">
    <source>
        <dbReference type="PROSITE" id="PS50931"/>
    </source>
</evidence>
<evidence type="ECO:0000256" key="4">
    <source>
        <dbReference type="ARBA" id="ARBA00023163"/>
    </source>
</evidence>
<dbReference type="Gene3D" id="3.40.190.290">
    <property type="match status" value="1"/>
</dbReference>
<evidence type="ECO:0000256" key="3">
    <source>
        <dbReference type="ARBA" id="ARBA00023125"/>
    </source>
</evidence>
<dbReference type="PANTHER" id="PTHR30537:SF1">
    <property type="entry name" value="HTH-TYPE TRANSCRIPTIONAL REGULATOR PGRR"/>
    <property type="match status" value="1"/>
</dbReference>
<sequence length="296" mass="31612">MKPSLDDLALLVSVARHRGFRRAAAEHGLSPSSLSERIRALEDGLGTRLLNRTTRSVSPTEAGEALIARVGGALEDLDLALAATGLPSDEPVGRLRINAPGAAEIALGPLIAPFLAAHPGVQLELVVDDGFTDVIGAGFDAGVRYGESLDKDMIAVPLGAPERFVLVAAPSLLERVGTPDSPEALAALPCIRMKLPGGVVVWEFEKDDRVIRIHPEGAFTVTDRILAARAAVDGLGFHATFSAWAEADIAAGRLVSLFEDWLPPFEGPFLYYPSRRHPPPALAAFVSWLRVRQRES</sequence>
<dbReference type="KEGG" id="bgoe:IFJ75_16425"/>
<dbReference type="FunFam" id="1.10.10.10:FF:000001">
    <property type="entry name" value="LysR family transcriptional regulator"/>
    <property type="match status" value="1"/>
</dbReference>
<feature type="domain" description="HTH lysR-type" evidence="5">
    <location>
        <begin position="3"/>
        <end position="60"/>
    </location>
</feature>
<dbReference type="GO" id="GO:0003700">
    <property type="term" value="F:DNA-binding transcription factor activity"/>
    <property type="evidence" value="ECO:0007669"/>
    <property type="project" value="InterPro"/>
</dbReference>
<dbReference type="InterPro" id="IPR036390">
    <property type="entry name" value="WH_DNA-bd_sf"/>
</dbReference>
<dbReference type="InterPro" id="IPR005119">
    <property type="entry name" value="LysR_subst-bd"/>
</dbReference>
<accession>A0A975BZZ0</accession>
<dbReference type="InterPro" id="IPR000847">
    <property type="entry name" value="LysR_HTH_N"/>
</dbReference>
<dbReference type="Pfam" id="PF03466">
    <property type="entry name" value="LysR_substrate"/>
    <property type="match status" value="1"/>
</dbReference>
<comment type="similarity">
    <text evidence="1">Belongs to the LysR transcriptional regulatory family.</text>
</comment>
<evidence type="ECO:0000313" key="7">
    <source>
        <dbReference type="Proteomes" id="UP000663918"/>
    </source>
</evidence>